<dbReference type="InterPro" id="IPR042158">
    <property type="entry name" value="PLCXD1/2/3"/>
</dbReference>
<dbReference type="Pfam" id="PF00388">
    <property type="entry name" value="PI-PLC-X"/>
    <property type="match status" value="1"/>
</dbReference>
<dbReference type="RefSeq" id="XP_031552771.1">
    <property type="nucleotide sequence ID" value="XM_031696911.1"/>
</dbReference>
<dbReference type="InParanoid" id="A0A6P8HAX6"/>
<dbReference type="PANTHER" id="PTHR13593:SF113">
    <property type="entry name" value="SI:DKEY-266F7.9"/>
    <property type="match status" value="1"/>
</dbReference>
<dbReference type="SMART" id="SM00148">
    <property type="entry name" value="PLCXc"/>
    <property type="match status" value="1"/>
</dbReference>
<evidence type="ECO:0000259" key="1">
    <source>
        <dbReference type="SMART" id="SM00148"/>
    </source>
</evidence>
<dbReference type="InterPro" id="IPR051057">
    <property type="entry name" value="PI-PLC_domain"/>
</dbReference>
<dbReference type="CDD" id="cd08616">
    <property type="entry name" value="PI-PLCXD1c"/>
    <property type="match status" value="1"/>
</dbReference>
<dbReference type="GO" id="GO:0006629">
    <property type="term" value="P:lipid metabolic process"/>
    <property type="evidence" value="ECO:0007669"/>
    <property type="project" value="InterPro"/>
</dbReference>
<dbReference type="GO" id="GO:0008081">
    <property type="term" value="F:phosphoric diester hydrolase activity"/>
    <property type="evidence" value="ECO:0007669"/>
    <property type="project" value="InterPro"/>
</dbReference>
<dbReference type="OrthoDB" id="1046782at2759"/>
<proteinExistence type="predicted"/>
<dbReference type="SUPFAM" id="SSF51695">
    <property type="entry name" value="PLC-like phosphodiesterases"/>
    <property type="match status" value="1"/>
</dbReference>
<evidence type="ECO:0000313" key="2">
    <source>
        <dbReference type="Proteomes" id="UP000515163"/>
    </source>
</evidence>
<dbReference type="FunCoup" id="A0A6P8HAX6">
    <property type="interactions" value="78"/>
</dbReference>
<dbReference type="Gene3D" id="3.20.20.190">
    <property type="entry name" value="Phosphatidylinositol (PI) phosphodiesterase"/>
    <property type="match status" value="1"/>
</dbReference>
<reference evidence="3" key="1">
    <citation type="submission" date="2025-08" db="UniProtKB">
        <authorList>
            <consortium name="RefSeq"/>
        </authorList>
    </citation>
    <scope>IDENTIFICATION</scope>
    <source>
        <tissue evidence="3">Tentacle</tissue>
    </source>
</reference>
<dbReference type="GeneID" id="116289956"/>
<protein>
    <submittedName>
        <fullName evidence="3">PI-PLC X domain-containing protein 3-like</fullName>
    </submittedName>
</protein>
<feature type="domain" description="Phosphatidylinositol-specific phospholipase C X" evidence="1">
    <location>
        <begin position="37"/>
        <end position="211"/>
    </location>
</feature>
<organism evidence="2 3">
    <name type="scientific">Actinia tenebrosa</name>
    <name type="common">Australian red waratah sea anemone</name>
    <dbReference type="NCBI Taxonomy" id="6105"/>
    <lineage>
        <taxon>Eukaryota</taxon>
        <taxon>Metazoa</taxon>
        <taxon>Cnidaria</taxon>
        <taxon>Anthozoa</taxon>
        <taxon>Hexacorallia</taxon>
        <taxon>Actiniaria</taxon>
        <taxon>Actiniidae</taxon>
        <taxon>Actinia</taxon>
    </lineage>
</organism>
<name>A0A6P8HAX6_ACTTE</name>
<evidence type="ECO:0000313" key="3">
    <source>
        <dbReference type="RefSeq" id="XP_031552771.1"/>
    </source>
</evidence>
<dbReference type="InterPro" id="IPR017946">
    <property type="entry name" value="PLC-like_Pdiesterase_TIM-brl"/>
</dbReference>
<dbReference type="PANTHER" id="PTHR13593">
    <property type="match status" value="1"/>
</dbReference>
<dbReference type="InterPro" id="IPR000909">
    <property type="entry name" value="PLipase_C_PInositol-sp_X_dom"/>
</dbReference>
<keyword evidence="2" id="KW-1185">Reference proteome</keyword>
<dbReference type="AlphaFoldDB" id="A0A6P8HAX6"/>
<dbReference type="Proteomes" id="UP000515163">
    <property type="component" value="Unplaced"/>
</dbReference>
<accession>A0A6P8HAX6</accession>
<sequence>MAASRSTDGNELQNMAFVQVSNLMDNDYSRWMENLPNEKQLCLVNDLVIPGSHDSGAFFLDKSLEVGPDEPQTIQNLVTVFGRPAKSVICSWSITQTLNIYEQLMNGVRYLDLRVAFRPQDNELRIVHGLYGCSVFEVLEDIKRFVSERPKEIVFIDFNHFYNMDSEAHQRLADTLLGMFAEILRAPGDDNMNFTLQDMWGNEEKVLIFYHNSDVTACYPCFWPSSFLNSPWANVSDKKELLKFLNEKCLKSELSASCFHVTQGVLTPQTSTVIQNMSGSLKECLALRCNFHFTGWLKALCDSKIHKFNIIITDFVDYGEFIPTVISMNYFY</sequence>
<dbReference type="PROSITE" id="PS50007">
    <property type="entry name" value="PIPLC_X_DOMAIN"/>
    <property type="match status" value="1"/>
</dbReference>
<dbReference type="KEGG" id="aten:116289956"/>
<gene>
    <name evidence="3" type="primary">LOC116289956</name>
</gene>